<reference evidence="2 3" key="1">
    <citation type="submission" date="2023-01" db="EMBL/GenBank/DDBJ databases">
        <title>Analysis of 21 Apiospora genomes using comparative genomics revels a genus with tremendous synthesis potential of carbohydrate active enzymes and secondary metabolites.</title>
        <authorList>
            <person name="Sorensen T."/>
        </authorList>
    </citation>
    <scope>NUCLEOTIDE SEQUENCE [LARGE SCALE GENOMIC DNA]</scope>
    <source>
        <strain evidence="2 3">CBS 24483</strain>
    </source>
</reference>
<dbReference type="GeneID" id="92079552"/>
<feature type="transmembrane region" description="Helical" evidence="1">
    <location>
        <begin position="12"/>
        <end position="35"/>
    </location>
</feature>
<comment type="caution">
    <text evidence="2">The sequence shown here is derived from an EMBL/GenBank/DDBJ whole genome shotgun (WGS) entry which is preliminary data.</text>
</comment>
<proteinExistence type="predicted"/>
<keyword evidence="1" id="KW-1133">Transmembrane helix</keyword>
<name>A0ABR1Q9Z9_9PEZI</name>
<keyword evidence="1" id="KW-0812">Transmembrane</keyword>
<keyword evidence="3" id="KW-1185">Reference proteome</keyword>
<evidence type="ECO:0000313" key="2">
    <source>
        <dbReference type="EMBL" id="KAK7949382.1"/>
    </source>
</evidence>
<protein>
    <submittedName>
        <fullName evidence="2">Uncharacterized protein</fullName>
    </submittedName>
</protein>
<dbReference type="Proteomes" id="UP001391051">
    <property type="component" value="Unassembled WGS sequence"/>
</dbReference>
<evidence type="ECO:0000256" key="1">
    <source>
        <dbReference type="SAM" id="Phobius"/>
    </source>
</evidence>
<dbReference type="EMBL" id="JAQQWE010000006">
    <property type="protein sequence ID" value="KAK7949382.1"/>
    <property type="molecule type" value="Genomic_DNA"/>
</dbReference>
<keyword evidence="1" id="KW-0472">Membrane</keyword>
<gene>
    <name evidence="2" type="ORF">PG986_010268</name>
</gene>
<accession>A0ABR1Q9Z9</accession>
<dbReference type="RefSeq" id="XP_066698888.1">
    <property type="nucleotide sequence ID" value="XM_066846490.1"/>
</dbReference>
<evidence type="ECO:0000313" key="3">
    <source>
        <dbReference type="Proteomes" id="UP001391051"/>
    </source>
</evidence>
<sequence length="82" mass="9112">MATDSSWPYWYLVAGTFAHWTIVAGGALSLVYFSWKMWKQQQQQQHEAAAAAAVELQSVAVPGHDQDLKPPLNHPQLAIIIP</sequence>
<organism evidence="2 3">
    <name type="scientific">Apiospora aurea</name>
    <dbReference type="NCBI Taxonomy" id="335848"/>
    <lineage>
        <taxon>Eukaryota</taxon>
        <taxon>Fungi</taxon>
        <taxon>Dikarya</taxon>
        <taxon>Ascomycota</taxon>
        <taxon>Pezizomycotina</taxon>
        <taxon>Sordariomycetes</taxon>
        <taxon>Xylariomycetidae</taxon>
        <taxon>Amphisphaeriales</taxon>
        <taxon>Apiosporaceae</taxon>
        <taxon>Apiospora</taxon>
    </lineage>
</organism>